<dbReference type="Proteomes" id="UP001301958">
    <property type="component" value="Unassembled WGS sequence"/>
</dbReference>
<keyword evidence="1" id="KW-0472">Membrane</keyword>
<proteinExistence type="predicted"/>
<keyword evidence="1" id="KW-1133">Transmembrane helix</keyword>
<accession>A0AAN7GXC3</accession>
<evidence type="ECO:0000256" key="1">
    <source>
        <dbReference type="SAM" id="Phobius"/>
    </source>
</evidence>
<organism evidence="2 3">
    <name type="scientific">Podospora fimiseda</name>
    <dbReference type="NCBI Taxonomy" id="252190"/>
    <lineage>
        <taxon>Eukaryota</taxon>
        <taxon>Fungi</taxon>
        <taxon>Dikarya</taxon>
        <taxon>Ascomycota</taxon>
        <taxon>Pezizomycotina</taxon>
        <taxon>Sordariomycetes</taxon>
        <taxon>Sordariomycetidae</taxon>
        <taxon>Sordariales</taxon>
        <taxon>Podosporaceae</taxon>
        <taxon>Podospora</taxon>
    </lineage>
</organism>
<gene>
    <name evidence="2" type="ORF">QBC38DRAFT_127186</name>
</gene>
<keyword evidence="3" id="KW-1185">Reference proteome</keyword>
<comment type="caution">
    <text evidence="2">The sequence shown here is derived from an EMBL/GenBank/DDBJ whole genome shotgun (WGS) entry which is preliminary data.</text>
</comment>
<keyword evidence="1" id="KW-0812">Transmembrane</keyword>
<evidence type="ECO:0000313" key="3">
    <source>
        <dbReference type="Proteomes" id="UP001301958"/>
    </source>
</evidence>
<feature type="transmembrane region" description="Helical" evidence="1">
    <location>
        <begin position="12"/>
        <end position="37"/>
    </location>
</feature>
<dbReference type="EMBL" id="MU865312">
    <property type="protein sequence ID" value="KAK4229006.1"/>
    <property type="molecule type" value="Genomic_DNA"/>
</dbReference>
<evidence type="ECO:0000313" key="2">
    <source>
        <dbReference type="EMBL" id="KAK4229006.1"/>
    </source>
</evidence>
<reference evidence="2" key="1">
    <citation type="journal article" date="2023" name="Mol. Phylogenet. Evol.">
        <title>Genome-scale phylogeny and comparative genomics of the fungal order Sordariales.</title>
        <authorList>
            <person name="Hensen N."/>
            <person name="Bonometti L."/>
            <person name="Westerberg I."/>
            <person name="Brannstrom I.O."/>
            <person name="Guillou S."/>
            <person name="Cros-Aarteil S."/>
            <person name="Calhoun S."/>
            <person name="Haridas S."/>
            <person name="Kuo A."/>
            <person name="Mondo S."/>
            <person name="Pangilinan J."/>
            <person name="Riley R."/>
            <person name="LaButti K."/>
            <person name="Andreopoulos B."/>
            <person name="Lipzen A."/>
            <person name="Chen C."/>
            <person name="Yan M."/>
            <person name="Daum C."/>
            <person name="Ng V."/>
            <person name="Clum A."/>
            <person name="Steindorff A."/>
            <person name="Ohm R.A."/>
            <person name="Martin F."/>
            <person name="Silar P."/>
            <person name="Natvig D.O."/>
            <person name="Lalanne C."/>
            <person name="Gautier V."/>
            <person name="Ament-Velasquez S.L."/>
            <person name="Kruys A."/>
            <person name="Hutchinson M.I."/>
            <person name="Powell A.J."/>
            <person name="Barry K."/>
            <person name="Miller A.N."/>
            <person name="Grigoriev I.V."/>
            <person name="Debuchy R."/>
            <person name="Gladieux P."/>
            <person name="Hiltunen Thoren M."/>
            <person name="Johannesson H."/>
        </authorList>
    </citation>
    <scope>NUCLEOTIDE SEQUENCE</scope>
    <source>
        <strain evidence="2">CBS 990.96</strain>
    </source>
</reference>
<reference evidence="2" key="2">
    <citation type="submission" date="2023-05" db="EMBL/GenBank/DDBJ databases">
        <authorList>
            <consortium name="Lawrence Berkeley National Laboratory"/>
            <person name="Steindorff A."/>
            <person name="Hensen N."/>
            <person name="Bonometti L."/>
            <person name="Westerberg I."/>
            <person name="Brannstrom I.O."/>
            <person name="Guillou S."/>
            <person name="Cros-Aarteil S."/>
            <person name="Calhoun S."/>
            <person name="Haridas S."/>
            <person name="Kuo A."/>
            <person name="Mondo S."/>
            <person name="Pangilinan J."/>
            <person name="Riley R."/>
            <person name="Labutti K."/>
            <person name="Andreopoulos B."/>
            <person name="Lipzen A."/>
            <person name="Chen C."/>
            <person name="Yanf M."/>
            <person name="Daum C."/>
            <person name="Ng V."/>
            <person name="Clum A."/>
            <person name="Ohm R."/>
            <person name="Martin F."/>
            <person name="Silar P."/>
            <person name="Natvig D."/>
            <person name="Lalanne C."/>
            <person name="Gautier V."/>
            <person name="Ament-Velasquez S.L."/>
            <person name="Kruys A."/>
            <person name="Hutchinson M.I."/>
            <person name="Powell A.J."/>
            <person name="Barry K."/>
            <person name="Miller A.N."/>
            <person name="Grigoriev I.V."/>
            <person name="Debuchy R."/>
            <person name="Gladieux P."/>
            <person name="Thoren M.H."/>
            <person name="Johannesson H."/>
        </authorList>
    </citation>
    <scope>NUCLEOTIDE SEQUENCE</scope>
    <source>
        <strain evidence="2">CBS 990.96</strain>
    </source>
</reference>
<protein>
    <submittedName>
        <fullName evidence="2">Uncharacterized protein</fullName>
    </submittedName>
</protein>
<sequence length="73" mass="8398">MHRSPHLSGLLLFVRFMVSSQFIFVPCTLINLFWSIIHDCSIVHVPCFAQMPQYYSTSTIPLFGTHLSHFLSV</sequence>
<dbReference type="AlphaFoldDB" id="A0AAN7GXC3"/>
<name>A0AAN7GXC3_9PEZI</name>